<protein>
    <submittedName>
        <fullName evidence="4">Inosine-5-monophosphate dehydrogenase</fullName>
    </submittedName>
</protein>
<evidence type="ECO:0000313" key="5">
    <source>
        <dbReference type="Proteomes" id="UP000035352"/>
    </source>
</evidence>
<gene>
    <name evidence="4" type="ORF">AAW51_4165</name>
</gene>
<dbReference type="AlphaFoldDB" id="A0A0G3BU20"/>
<dbReference type="CDD" id="cd04622">
    <property type="entry name" value="CBS_pair_HRP1_like"/>
    <property type="match status" value="1"/>
</dbReference>
<proteinExistence type="predicted"/>
<dbReference type="InterPro" id="IPR000644">
    <property type="entry name" value="CBS_dom"/>
</dbReference>
<dbReference type="Proteomes" id="UP000035352">
    <property type="component" value="Chromosome"/>
</dbReference>
<sequence>MKVSEAMTVDVQLVSPDQTIGEAARMMADHDIGALPVGQNDRLVGMITDRDITVRATAAGRGPDTKISEVMSQEIQYCFDDDDLDEVANNMGNIQVRRLPVVNRDKRLVGIVSLGDIAACEDAKHTGKAMAGISTPGGPHSQTAH</sequence>
<keyword evidence="1 2" id="KW-0129">CBS domain</keyword>
<accession>A0A0G3BU20</accession>
<dbReference type="SUPFAM" id="SSF54631">
    <property type="entry name" value="CBS-domain pair"/>
    <property type="match status" value="1"/>
</dbReference>
<feature type="domain" description="CBS" evidence="3">
    <location>
        <begin position="7"/>
        <end position="65"/>
    </location>
</feature>
<dbReference type="RefSeq" id="WP_047196127.1">
    <property type="nucleotide sequence ID" value="NZ_CP011371.1"/>
</dbReference>
<feature type="domain" description="CBS" evidence="3">
    <location>
        <begin position="71"/>
        <end position="130"/>
    </location>
</feature>
<evidence type="ECO:0000256" key="1">
    <source>
        <dbReference type="ARBA" id="ARBA00023122"/>
    </source>
</evidence>
<dbReference type="STRING" id="413882.AAW51_4165"/>
<dbReference type="Gene3D" id="3.10.580.10">
    <property type="entry name" value="CBS-domain"/>
    <property type="match status" value="1"/>
</dbReference>
<dbReference type="Pfam" id="PF00571">
    <property type="entry name" value="CBS"/>
    <property type="match status" value="2"/>
</dbReference>
<evidence type="ECO:0000259" key="3">
    <source>
        <dbReference type="PROSITE" id="PS51371"/>
    </source>
</evidence>
<dbReference type="InterPro" id="IPR046342">
    <property type="entry name" value="CBS_dom_sf"/>
</dbReference>
<organism evidence="4 5">
    <name type="scientific">Caldimonas brevitalea</name>
    <dbReference type="NCBI Taxonomy" id="413882"/>
    <lineage>
        <taxon>Bacteria</taxon>
        <taxon>Pseudomonadati</taxon>
        <taxon>Pseudomonadota</taxon>
        <taxon>Betaproteobacteria</taxon>
        <taxon>Burkholderiales</taxon>
        <taxon>Sphaerotilaceae</taxon>
        <taxon>Caldimonas</taxon>
    </lineage>
</organism>
<evidence type="ECO:0000313" key="4">
    <source>
        <dbReference type="EMBL" id="AKJ30856.1"/>
    </source>
</evidence>
<keyword evidence="5" id="KW-1185">Reference proteome</keyword>
<dbReference type="PANTHER" id="PTHR43080">
    <property type="entry name" value="CBS DOMAIN-CONTAINING PROTEIN CBSX3, MITOCHONDRIAL"/>
    <property type="match status" value="1"/>
</dbReference>
<dbReference type="InterPro" id="IPR051257">
    <property type="entry name" value="Diverse_CBS-Domain"/>
</dbReference>
<dbReference type="SMART" id="SM00116">
    <property type="entry name" value="CBS"/>
    <property type="match status" value="2"/>
</dbReference>
<dbReference type="OrthoDB" id="9794094at2"/>
<dbReference type="PATRIC" id="fig|413882.6.peg.4355"/>
<dbReference type="EMBL" id="CP011371">
    <property type="protein sequence ID" value="AKJ30856.1"/>
    <property type="molecule type" value="Genomic_DNA"/>
</dbReference>
<name>A0A0G3BU20_9BURK</name>
<evidence type="ECO:0000256" key="2">
    <source>
        <dbReference type="PROSITE-ProRule" id="PRU00703"/>
    </source>
</evidence>
<reference evidence="4 5" key="1">
    <citation type="submission" date="2015-05" db="EMBL/GenBank/DDBJ databases">
        <authorList>
            <person name="Tang B."/>
            <person name="Yu Y."/>
        </authorList>
    </citation>
    <scope>NUCLEOTIDE SEQUENCE [LARGE SCALE GENOMIC DNA]</scope>
    <source>
        <strain evidence="4 5">DSM 7029</strain>
    </source>
</reference>
<dbReference type="KEGG" id="pbh:AAW51_4165"/>
<dbReference type="PROSITE" id="PS51371">
    <property type="entry name" value="CBS"/>
    <property type="match status" value="2"/>
</dbReference>
<dbReference type="PANTHER" id="PTHR43080:SF2">
    <property type="entry name" value="CBS DOMAIN-CONTAINING PROTEIN"/>
    <property type="match status" value="1"/>
</dbReference>